<keyword evidence="2" id="KW-1185">Reference proteome</keyword>
<evidence type="ECO:0000256" key="1">
    <source>
        <dbReference type="SAM" id="Coils"/>
    </source>
</evidence>
<reference evidence="3" key="1">
    <citation type="submission" date="2025-08" db="UniProtKB">
        <authorList>
            <consortium name="RefSeq"/>
        </authorList>
    </citation>
    <scope>IDENTIFICATION</scope>
    <source>
        <tissue evidence="3">Whole Larva</tissue>
    </source>
</reference>
<protein>
    <submittedName>
        <fullName evidence="3">Sporulation-specific protein 15-like</fullName>
    </submittedName>
</protein>
<feature type="coiled-coil region" evidence="1">
    <location>
        <begin position="727"/>
        <end position="855"/>
    </location>
</feature>
<dbReference type="Proteomes" id="UP000695000">
    <property type="component" value="Unplaced"/>
</dbReference>
<accession>A0ABM1M3L9</accession>
<dbReference type="GeneID" id="108557238"/>
<sequence>MLHLLTADFKCYKLVKNKLKTYVENRTELESYLRKYDEFEVALLKLQNETQVLLLHSQIKKSTVVNNVDELVKNLTRIERKLSESLKYFAQDKSIDLEEMEKEINDIEKTLKTFKIPDEDVPTLDVHKKITEKLNKVSKDQFFINKNLKNVGKLLKEVANNNKSLQGKLGEKHEQYEFDLKKASIDEVKKLANESMKNKEFAEYLIEKVKKLQTPSVIFFDIDIEIVQEKINNFTITPEFTTFEEVKKKSEIIENAFDEFSKMYKIYKNAVKDIESSFDESEIMYKKINDELDEAIRLYKEIKKILDDFAKDLVAILENKQKQHDTLSEIIEEQNEDLKKIDDHLDELNTNLKEIEYNDDQLNKCLEEVDDIERYIDDIDSELSKQEESIVALEKELKMLLDFVQIEMEKRSEMTKIQAQVDKIKIIADGIPDMEYETCDQCYKLVKNKLKTYVENRTELESYLRKYDEFEVALLKLQNETQVLLLQSQNEKSTAVNNVDELTKNLMRVERKLSESLKYFAQEKSIDLKEMKKEISNIEKTLKTLKIPEEDVPTLDVHKKITQKLNMISKDQTFINKNLKNVGILLKEIVNNNKSLQEKLGEKREEYDFDLKKASIDEVKKLANESMKNKKFAEYLLEKVKKLQVLELNSHIDSVKEKNTNFIISPELITLDEVKKKSEIIQNAFNEFNEVYMNYKDEVDDIQTSFDESEIFFKKIDEKHDKINKLVKHIKMEIDELDEAIELYEEILTILDDFNEDLVAILENKQKQHDILTEIIEEQNEELMKIEDHLDELNTNLKEIEYNDDQVNKCLEEVDDIERYIDDIDSELSKQEESIVALEKELKMLLDTVQIEMEKKSELENLQVQVDKIKIIADGLPEIECGVQRT</sequence>
<proteinExistence type="predicted"/>
<evidence type="ECO:0000313" key="3">
    <source>
        <dbReference type="RefSeq" id="XP_017769169.1"/>
    </source>
</evidence>
<organism evidence="2 3">
    <name type="scientific">Nicrophorus vespilloides</name>
    <name type="common">Boreal carrion beetle</name>
    <dbReference type="NCBI Taxonomy" id="110193"/>
    <lineage>
        <taxon>Eukaryota</taxon>
        <taxon>Metazoa</taxon>
        <taxon>Ecdysozoa</taxon>
        <taxon>Arthropoda</taxon>
        <taxon>Hexapoda</taxon>
        <taxon>Insecta</taxon>
        <taxon>Pterygota</taxon>
        <taxon>Neoptera</taxon>
        <taxon>Endopterygota</taxon>
        <taxon>Coleoptera</taxon>
        <taxon>Polyphaga</taxon>
        <taxon>Staphyliniformia</taxon>
        <taxon>Silphidae</taxon>
        <taxon>Nicrophorinae</taxon>
        <taxon>Nicrophorus</taxon>
    </lineage>
</organism>
<evidence type="ECO:0000313" key="2">
    <source>
        <dbReference type="Proteomes" id="UP000695000"/>
    </source>
</evidence>
<feature type="coiled-coil region" evidence="1">
    <location>
        <begin position="285"/>
        <end position="396"/>
    </location>
</feature>
<gene>
    <name evidence="3" type="primary">LOC108557238</name>
</gene>
<dbReference type="RefSeq" id="XP_017769169.1">
    <property type="nucleotide sequence ID" value="XM_017913680.1"/>
</dbReference>
<keyword evidence="1" id="KW-0175">Coiled coil</keyword>
<feature type="coiled-coil region" evidence="1">
    <location>
        <begin position="460"/>
        <end position="541"/>
    </location>
</feature>
<name>A0ABM1M3L9_NICVS</name>